<keyword evidence="2" id="KW-0813">Transport</keyword>
<feature type="transmembrane region" description="Helical" evidence="7">
    <location>
        <begin position="220"/>
        <end position="241"/>
    </location>
</feature>
<accession>A0A381PXH9</accession>
<evidence type="ECO:0000256" key="2">
    <source>
        <dbReference type="ARBA" id="ARBA00022448"/>
    </source>
</evidence>
<dbReference type="PANTHER" id="PTHR30330:SF3">
    <property type="entry name" value="TRANSCRIPTIONAL REGULATOR, LRP FAMILY"/>
    <property type="match status" value="1"/>
</dbReference>
<evidence type="ECO:0000313" key="8">
    <source>
        <dbReference type="EMBL" id="SUZ70669.1"/>
    </source>
</evidence>
<dbReference type="Gene3D" id="1.20.1740.10">
    <property type="entry name" value="Amino acid/polyamine transporter I"/>
    <property type="match status" value="1"/>
</dbReference>
<organism evidence="8">
    <name type="scientific">marine metagenome</name>
    <dbReference type="NCBI Taxonomy" id="408172"/>
    <lineage>
        <taxon>unclassified sequences</taxon>
        <taxon>metagenomes</taxon>
        <taxon>ecological metagenomes</taxon>
    </lineage>
</organism>
<evidence type="ECO:0000256" key="3">
    <source>
        <dbReference type="ARBA" id="ARBA00022475"/>
    </source>
</evidence>
<evidence type="ECO:0000256" key="1">
    <source>
        <dbReference type="ARBA" id="ARBA00004651"/>
    </source>
</evidence>
<evidence type="ECO:0000256" key="7">
    <source>
        <dbReference type="SAM" id="Phobius"/>
    </source>
</evidence>
<feature type="transmembrane region" description="Helical" evidence="7">
    <location>
        <begin position="190"/>
        <end position="208"/>
    </location>
</feature>
<keyword evidence="3" id="KW-1003">Cell membrane</keyword>
<gene>
    <name evidence="8" type="ORF">METZ01_LOCUS23523</name>
</gene>
<dbReference type="PRINTS" id="PR00175">
    <property type="entry name" value="NAALASMPORT"/>
</dbReference>
<dbReference type="InterPro" id="IPR001463">
    <property type="entry name" value="Na/Ala_symport"/>
</dbReference>
<feature type="non-terminal residue" evidence="8">
    <location>
        <position position="1"/>
    </location>
</feature>
<feature type="transmembrane region" description="Helical" evidence="7">
    <location>
        <begin position="514"/>
        <end position="531"/>
    </location>
</feature>
<keyword evidence="4 7" id="KW-0812">Transmembrane</keyword>
<evidence type="ECO:0000256" key="5">
    <source>
        <dbReference type="ARBA" id="ARBA00022989"/>
    </source>
</evidence>
<evidence type="ECO:0000256" key="6">
    <source>
        <dbReference type="ARBA" id="ARBA00023136"/>
    </source>
</evidence>
<evidence type="ECO:0000256" key="4">
    <source>
        <dbReference type="ARBA" id="ARBA00022692"/>
    </source>
</evidence>
<dbReference type="EMBL" id="UINC01001097">
    <property type="protein sequence ID" value="SUZ70669.1"/>
    <property type="molecule type" value="Genomic_DNA"/>
</dbReference>
<feature type="transmembrane region" description="Helical" evidence="7">
    <location>
        <begin position="20"/>
        <end position="37"/>
    </location>
</feature>
<dbReference type="NCBIfam" id="TIGR00835">
    <property type="entry name" value="agcS"/>
    <property type="match status" value="1"/>
</dbReference>
<protein>
    <recommendedName>
        <fullName evidence="9">Amino acid carrier protein</fullName>
    </recommendedName>
</protein>
<feature type="transmembrane region" description="Helical" evidence="7">
    <location>
        <begin position="449"/>
        <end position="470"/>
    </location>
</feature>
<feature type="transmembrane region" description="Helical" evidence="7">
    <location>
        <begin position="482"/>
        <end position="502"/>
    </location>
</feature>
<evidence type="ECO:0008006" key="9">
    <source>
        <dbReference type="Google" id="ProtNLM"/>
    </source>
</evidence>
<dbReference type="GO" id="GO:0005886">
    <property type="term" value="C:plasma membrane"/>
    <property type="evidence" value="ECO:0007669"/>
    <property type="project" value="UniProtKB-SubCell"/>
</dbReference>
<dbReference type="PANTHER" id="PTHR30330">
    <property type="entry name" value="AGSS FAMILY TRANSPORTER, SODIUM-ALANINE"/>
    <property type="match status" value="1"/>
</dbReference>
<dbReference type="AlphaFoldDB" id="A0A381PXH9"/>
<proteinExistence type="predicted"/>
<feature type="transmembrane region" description="Helical" evidence="7">
    <location>
        <begin position="151"/>
        <end position="170"/>
    </location>
</feature>
<keyword evidence="6 7" id="KW-0472">Membrane</keyword>
<dbReference type="Pfam" id="PF01235">
    <property type="entry name" value="Na_Ala_symp"/>
    <property type="match status" value="1"/>
</dbReference>
<reference evidence="8" key="1">
    <citation type="submission" date="2018-05" db="EMBL/GenBank/DDBJ databases">
        <authorList>
            <person name="Lanie J.A."/>
            <person name="Ng W.-L."/>
            <person name="Kazmierczak K.M."/>
            <person name="Andrzejewski T.M."/>
            <person name="Davidsen T.M."/>
            <person name="Wayne K.J."/>
            <person name="Tettelin H."/>
            <person name="Glass J.I."/>
            <person name="Rusch D."/>
            <person name="Podicherti R."/>
            <person name="Tsui H.-C.T."/>
            <person name="Winkler M.E."/>
        </authorList>
    </citation>
    <scope>NUCLEOTIDE SEQUENCE</scope>
</reference>
<dbReference type="GO" id="GO:0005283">
    <property type="term" value="F:amino acid:sodium symporter activity"/>
    <property type="evidence" value="ECO:0007669"/>
    <property type="project" value="InterPro"/>
</dbReference>
<feature type="transmembrane region" description="Helical" evidence="7">
    <location>
        <begin position="316"/>
        <end position="336"/>
    </location>
</feature>
<feature type="transmembrane region" description="Helical" evidence="7">
    <location>
        <begin position="247"/>
        <end position="276"/>
    </location>
</feature>
<keyword evidence="5 7" id="KW-1133">Transmembrane helix</keyword>
<sequence length="545" mass="59841">VENLSLILAWINSILWNETWLFIIAGTGLLFTIWSGFSQYKSITHGSRVITGLYDDPNAPGAINHFQALSTALSGTVGLGNISGVALAITLGGPGAIFWMWIVGFLGMSIKLTEVTLSMLYRNTDNENKPHGGPMWVAEKAFKKFKPEFHWLGKTLGILFAFCVMTSAITGGNMFQAWSIADITNQYFDIPGWISGTILAVLVSTVLIGGIKRIASVTSFLVPLMVLIYLIAGSYVLFVNFNEIPTLFMLIISSAFSPTEASGAFIGGTVSSAFLFGMKRAIFSNEAGQGSSPIAHSAVKTNEPVREGVVAGLEPFIDTIIVCTFTALIILSTGIWNRSPDMMFQIKPEANKTEFGWSFSETKLETIDWQDGEAVVMLIEGDVNPKTNQNFHKIDGKISKNKNVYSVIWNNYLGKNEPKAINNGFYREYVGATLTAKAFDTVKPGLGKWLITIAAWLFGISTIIAWGYYGEESAIYIAGRDNIISFRIVYCIFIFLATLGHIKTSVDLDNLSGIGLGIIVYANLPICWIFGHQAMRAYKNYIRKV</sequence>
<comment type="subcellular location">
    <subcellularLocation>
        <location evidence="1">Cell membrane</location>
        <topology evidence="1">Multi-pass membrane protein</topology>
    </subcellularLocation>
</comment>
<name>A0A381PXH9_9ZZZZ</name>